<dbReference type="EMBL" id="JZWT02000016">
    <property type="protein sequence ID" value="MFB6490921.1"/>
    <property type="molecule type" value="Genomic_DNA"/>
</dbReference>
<reference evidence="1" key="1">
    <citation type="submission" date="2024-07" db="EMBL/GenBank/DDBJ databases">
        <title>Metagenome and Metagenome-Assembled Genomes of Archaea from a hot spring from the geothermal field of Los Azufres, Mexico.</title>
        <authorList>
            <person name="Marin-Paredes R."/>
            <person name="Martinez-Romero E."/>
            <person name="Servin-Garciduenas L.E."/>
        </authorList>
    </citation>
    <scope>NUCLEOTIDE SEQUENCE</scope>
</reference>
<dbReference type="Proteomes" id="UP000033636">
    <property type="component" value="Unassembled WGS sequence"/>
</dbReference>
<proteinExistence type="predicted"/>
<protein>
    <submittedName>
        <fullName evidence="1">RAD55 family ATPase</fullName>
    </submittedName>
</protein>
<gene>
    <name evidence="1" type="ORF">TU35_006725</name>
</gene>
<evidence type="ECO:0000313" key="2">
    <source>
        <dbReference type="Proteomes" id="UP000033636"/>
    </source>
</evidence>
<accession>A0ACC6V2E9</accession>
<organism evidence="1 2">
    <name type="scientific">Thermoproteus sp. AZ2</name>
    <dbReference type="NCBI Taxonomy" id="1609232"/>
    <lineage>
        <taxon>Archaea</taxon>
        <taxon>Thermoproteota</taxon>
        <taxon>Thermoprotei</taxon>
        <taxon>Thermoproteales</taxon>
        <taxon>Thermoproteaceae</taxon>
        <taxon>Thermoproteus</taxon>
    </lineage>
</organism>
<comment type="caution">
    <text evidence="1">The sequence shown here is derived from an EMBL/GenBank/DDBJ whole genome shotgun (WGS) entry which is preliminary data.</text>
</comment>
<name>A0ACC6V2E9_9CREN</name>
<sequence length="254" mass="27534">MRTGIAPIDEQLPGGVPPGSLVLIEGPLGVGKTFMAYCFAVSAAEEGRPVAVIAVDSLPEEVEAELSARGVSSGRVLVVDGYYAPTERLGKMKATSRIRLDALDARVLLDKLAELAADIKGGVVIIDSINEVLLRSSSVFELLRGLKIIAKYADAVIVMVAHTDVEDVKAALSIAEHLADVIIQAEVDPDLEEMGLYMRRMRVARAKRMKASHDWIHFDIVEDKVVEVDVRALLRALNKQLAELGVRRGKEGET</sequence>
<evidence type="ECO:0000313" key="1">
    <source>
        <dbReference type="EMBL" id="MFB6490921.1"/>
    </source>
</evidence>